<keyword evidence="10" id="KW-1185">Reference proteome</keyword>
<proteinExistence type="inferred from homology"/>
<name>A0A8J5TML6_HOMAM</name>
<evidence type="ECO:0000256" key="5">
    <source>
        <dbReference type="ARBA" id="ARBA00022917"/>
    </source>
</evidence>
<protein>
    <recommendedName>
        <fullName evidence="2">Eukaryotic translation initiation factor 5</fullName>
    </recommendedName>
</protein>
<gene>
    <name evidence="9" type="primary">Eif5-L</name>
    <name evidence="9" type="ORF">Hamer_G008244</name>
</gene>
<dbReference type="GO" id="GO:0005829">
    <property type="term" value="C:cytosol"/>
    <property type="evidence" value="ECO:0007669"/>
    <property type="project" value="TreeGrafter"/>
</dbReference>
<comment type="caution">
    <text evidence="9">The sequence shown here is derived from an EMBL/GenBank/DDBJ whole genome shotgun (WGS) entry which is preliminary data.</text>
</comment>
<feature type="region of interest" description="Disordered" evidence="7">
    <location>
        <begin position="391"/>
        <end position="458"/>
    </location>
</feature>
<reference evidence="9" key="1">
    <citation type="journal article" date="2021" name="Sci. Adv.">
        <title>The American lobster genome reveals insights on longevity, neural, and immune adaptations.</title>
        <authorList>
            <person name="Polinski J.M."/>
            <person name="Zimin A.V."/>
            <person name="Clark K.F."/>
            <person name="Kohn A.B."/>
            <person name="Sadowski N."/>
            <person name="Timp W."/>
            <person name="Ptitsyn A."/>
            <person name="Khanna P."/>
            <person name="Romanova D.Y."/>
            <person name="Williams P."/>
            <person name="Greenwood S.J."/>
            <person name="Moroz L.L."/>
            <person name="Walt D.R."/>
            <person name="Bodnar A.G."/>
        </authorList>
    </citation>
    <scope>NUCLEOTIDE SEQUENCE</scope>
    <source>
        <strain evidence="9">GMGI-L3</strain>
    </source>
</reference>
<dbReference type="GO" id="GO:0001732">
    <property type="term" value="P:formation of cytoplasmic translation initiation complex"/>
    <property type="evidence" value="ECO:0007669"/>
    <property type="project" value="TreeGrafter"/>
</dbReference>
<evidence type="ECO:0000256" key="2">
    <source>
        <dbReference type="ARBA" id="ARBA00018059"/>
    </source>
</evidence>
<dbReference type="GO" id="GO:0071074">
    <property type="term" value="F:eukaryotic initiation factor eIF2 binding"/>
    <property type="evidence" value="ECO:0007669"/>
    <property type="project" value="TreeGrafter"/>
</dbReference>
<dbReference type="PANTHER" id="PTHR23001">
    <property type="entry name" value="EUKARYOTIC TRANSLATION INITIATION FACTOR"/>
    <property type="match status" value="1"/>
</dbReference>
<evidence type="ECO:0000313" key="10">
    <source>
        <dbReference type="Proteomes" id="UP000747542"/>
    </source>
</evidence>
<dbReference type="PANTHER" id="PTHR23001:SF7">
    <property type="entry name" value="EUKARYOTIC TRANSLATION INITIATION FACTOR 5"/>
    <property type="match status" value="1"/>
</dbReference>
<feature type="compositionally biased region" description="Acidic residues" evidence="7">
    <location>
        <begin position="188"/>
        <end position="201"/>
    </location>
</feature>
<dbReference type="AlphaFoldDB" id="A0A8J5TML6"/>
<feature type="region of interest" description="Disordered" evidence="7">
    <location>
        <begin position="144"/>
        <end position="201"/>
    </location>
</feature>
<feature type="compositionally biased region" description="Acidic residues" evidence="7">
    <location>
        <begin position="441"/>
        <end position="458"/>
    </location>
</feature>
<dbReference type="InterPro" id="IPR002735">
    <property type="entry name" value="Transl_init_fac_IF2/IF5_dom"/>
</dbReference>
<accession>A0A8J5TML6</accession>
<dbReference type="CDD" id="cd11561">
    <property type="entry name" value="W2_eIF5"/>
    <property type="match status" value="1"/>
</dbReference>
<dbReference type="OrthoDB" id="10250831at2759"/>
<dbReference type="FunFam" id="2.20.25.350:FF:000001">
    <property type="entry name" value="Eukaryotic translation initiation factor 5"/>
    <property type="match status" value="1"/>
</dbReference>
<evidence type="ECO:0000256" key="6">
    <source>
        <dbReference type="ARBA" id="ARBA00023134"/>
    </source>
</evidence>
<dbReference type="GO" id="GO:0005092">
    <property type="term" value="F:GDP-dissociation inhibitor activity"/>
    <property type="evidence" value="ECO:0007669"/>
    <property type="project" value="TreeGrafter"/>
</dbReference>
<organism evidence="9 10">
    <name type="scientific">Homarus americanus</name>
    <name type="common">American lobster</name>
    <dbReference type="NCBI Taxonomy" id="6706"/>
    <lineage>
        <taxon>Eukaryota</taxon>
        <taxon>Metazoa</taxon>
        <taxon>Ecdysozoa</taxon>
        <taxon>Arthropoda</taxon>
        <taxon>Crustacea</taxon>
        <taxon>Multicrustacea</taxon>
        <taxon>Malacostraca</taxon>
        <taxon>Eumalacostraca</taxon>
        <taxon>Eucarida</taxon>
        <taxon>Decapoda</taxon>
        <taxon>Pleocyemata</taxon>
        <taxon>Astacidea</taxon>
        <taxon>Nephropoidea</taxon>
        <taxon>Nephropidae</taxon>
        <taxon>Homarus</taxon>
    </lineage>
</organism>
<keyword evidence="3 9" id="KW-0396">Initiation factor</keyword>
<keyword evidence="4" id="KW-0547">Nucleotide-binding</keyword>
<dbReference type="SMART" id="SM00515">
    <property type="entry name" value="eIF5C"/>
    <property type="match status" value="1"/>
</dbReference>
<dbReference type="InterPro" id="IPR003307">
    <property type="entry name" value="W2_domain"/>
</dbReference>
<feature type="compositionally biased region" description="Acidic residues" evidence="7">
    <location>
        <begin position="391"/>
        <end position="406"/>
    </location>
</feature>
<keyword evidence="5" id="KW-0648">Protein biosynthesis</keyword>
<dbReference type="FunFam" id="3.30.30.170:FF:000002">
    <property type="entry name" value="Eukaryotic translation initiation factor 5"/>
    <property type="match status" value="1"/>
</dbReference>
<dbReference type="InterPro" id="IPR045196">
    <property type="entry name" value="IF2/IF5"/>
</dbReference>
<dbReference type="GO" id="GO:0005525">
    <property type="term" value="F:GTP binding"/>
    <property type="evidence" value="ECO:0007669"/>
    <property type="project" value="UniProtKB-KW"/>
</dbReference>
<keyword evidence="6" id="KW-0342">GTP-binding</keyword>
<evidence type="ECO:0000256" key="4">
    <source>
        <dbReference type="ARBA" id="ARBA00022741"/>
    </source>
</evidence>
<dbReference type="Pfam" id="PF01873">
    <property type="entry name" value="eIF-5_eIF-2B"/>
    <property type="match status" value="1"/>
</dbReference>
<evidence type="ECO:0000313" key="9">
    <source>
        <dbReference type="EMBL" id="KAG7177600.1"/>
    </source>
</evidence>
<evidence type="ECO:0000256" key="1">
    <source>
        <dbReference type="ARBA" id="ARBA00010397"/>
    </source>
</evidence>
<evidence type="ECO:0000256" key="3">
    <source>
        <dbReference type="ARBA" id="ARBA00022540"/>
    </source>
</evidence>
<dbReference type="SMART" id="SM00653">
    <property type="entry name" value="eIF2B_5"/>
    <property type="match status" value="1"/>
</dbReference>
<dbReference type="Proteomes" id="UP000747542">
    <property type="component" value="Unassembled WGS sequence"/>
</dbReference>
<dbReference type="Pfam" id="PF02020">
    <property type="entry name" value="W2"/>
    <property type="match status" value="1"/>
</dbReference>
<dbReference type="EMBL" id="JAHLQT010001931">
    <property type="protein sequence ID" value="KAG7177600.1"/>
    <property type="molecule type" value="Genomic_DNA"/>
</dbReference>
<sequence>MSYNVNRSVMDAFYRYKMPKIMAKVEGKGNGIKTVVVNMVDVAKALGRPPTYPCKYFGCELGAQTQFDTKNDRYIVNGSHDAMKLQDLLDGFIKKFVLCPECENPETVLFPNEKKGIIKQSCKACGYQGMLDMRHKLTTFILKNHPDIKPNQPGTALTKRKERTKKSENGQKDSLRPNSPRADKSDASDNDMNGDAEDDDDWSLDVSEEAMKERQKTLTAGVKNLTVSNDIEKTQSERLEVFFELCKAKVDKGFLKPGADVSVFKDIATEAERLDIKENKAVMVLVEVLLNDNIIKQIPQYRILLLLFTHGNPKSQKYFIGAVEKLIELNKDLLLPKVPMIFKAMYDHDIIEEEVLLDWGKKVSKKYVTKETAAEIHAKAQPFLKWLQEAEEEETTEEEEEDGDVEFDPRAMNQSLKEQEAKIAADTKPIVAEAPKIVTPGEEDENEDDDSDLDIDNL</sequence>
<feature type="compositionally biased region" description="Basic and acidic residues" evidence="7">
    <location>
        <begin position="165"/>
        <end position="187"/>
    </location>
</feature>
<evidence type="ECO:0000259" key="8">
    <source>
        <dbReference type="PROSITE" id="PS51363"/>
    </source>
</evidence>
<evidence type="ECO:0000256" key="7">
    <source>
        <dbReference type="SAM" id="MobiDB-lite"/>
    </source>
</evidence>
<dbReference type="GO" id="GO:0003743">
    <property type="term" value="F:translation initiation factor activity"/>
    <property type="evidence" value="ECO:0007669"/>
    <property type="project" value="UniProtKB-KW"/>
</dbReference>
<feature type="domain" description="W2" evidence="8">
    <location>
        <begin position="232"/>
        <end position="397"/>
    </location>
</feature>
<comment type="similarity">
    <text evidence="1">Belongs to the eIF-2-beta/eIF-5 family.</text>
</comment>
<dbReference type="PROSITE" id="PS51363">
    <property type="entry name" value="W2"/>
    <property type="match status" value="1"/>
</dbReference>